<sequence>MPSSSKRRATPPLDGVDSNLEHRQDAADNPPPQRSAKNAFQELMAPKQKPALAVAKRPSSPRKVFKHRDNLGQYIHTPETNSRVVYYTDDWVVIKDAFPKSAVHLLLLPRHRHQYRAHPYDAFRDPEFLASAKEELEKVKGIVASELRRQFGKYSATEKARIDAMNMDEPPEVLPPGRDWTIGLRTGIHANPSMNHLHIHCLSPDLVSPCTNRRPHYNSHTTRFLVPLEDFPKEVGDDSIRDEASKILHQDLKCWRCGRNFGNKMARLKEHLEEELMEWAKE</sequence>
<dbReference type="GO" id="GO:0005634">
    <property type="term" value="C:nucleus"/>
    <property type="evidence" value="ECO:0007669"/>
    <property type="project" value="UniProtKB-SubCell"/>
</dbReference>
<evidence type="ECO:0000259" key="8">
    <source>
        <dbReference type="Pfam" id="PF16278"/>
    </source>
</evidence>
<feature type="region of interest" description="Disordered" evidence="6">
    <location>
        <begin position="1"/>
        <end position="38"/>
    </location>
</feature>
<dbReference type="GO" id="GO:0030983">
    <property type="term" value="F:mismatched DNA binding"/>
    <property type="evidence" value="ECO:0007669"/>
    <property type="project" value="TreeGrafter"/>
</dbReference>
<dbReference type="GO" id="GO:0003697">
    <property type="term" value="F:single-stranded DNA binding"/>
    <property type="evidence" value="ECO:0007669"/>
    <property type="project" value="TreeGrafter"/>
</dbReference>
<dbReference type="GO" id="GO:0033699">
    <property type="term" value="F:DNA 5'-adenosine monophosphate hydrolase activity"/>
    <property type="evidence" value="ECO:0007669"/>
    <property type="project" value="TreeGrafter"/>
</dbReference>
<dbReference type="Proteomes" id="UP000800235">
    <property type="component" value="Unassembled WGS sequence"/>
</dbReference>
<protein>
    <submittedName>
        <fullName evidence="9">HIT-like protein</fullName>
    </submittedName>
</protein>
<dbReference type="EMBL" id="MU007018">
    <property type="protein sequence ID" value="KAF2434030.1"/>
    <property type="molecule type" value="Genomic_DNA"/>
</dbReference>
<dbReference type="OrthoDB" id="3512845at2759"/>
<dbReference type="InterPro" id="IPR036265">
    <property type="entry name" value="HIT-like_sf"/>
</dbReference>
<evidence type="ECO:0000313" key="9">
    <source>
        <dbReference type="EMBL" id="KAF2434030.1"/>
    </source>
</evidence>
<proteinExistence type="predicted"/>
<dbReference type="GO" id="GO:1990165">
    <property type="term" value="F:single-strand break-containing DNA binding"/>
    <property type="evidence" value="ECO:0007669"/>
    <property type="project" value="TreeGrafter"/>
</dbReference>
<keyword evidence="3" id="KW-0862">Zinc</keyword>
<dbReference type="InterPro" id="IPR011146">
    <property type="entry name" value="HIT-like"/>
</dbReference>
<evidence type="ECO:0000256" key="4">
    <source>
        <dbReference type="ARBA" id="ARBA00023125"/>
    </source>
</evidence>
<dbReference type="PANTHER" id="PTHR12486">
    <property type="entry name" value="APRATAXIN-RELATED"/>
    <property type="match status" value="1"/>
</dbReference>
<dbReference type="Gene3D" id="3.30.428.10">
    <property type="entry name" value="HIT-like"/>
    <property type="match status" value="1"/>
</dbReference>
<evidence type="ECO:0000256" key="2">
    <source>
        <dbReference type="ARBA" id="ARBA00022723"/>
    </source>
</evidence>
<evidence type="ECO:0000256" key="6">
    <source>
        <dbReference type="SAM" id="MobiDB-lite"/>
    </source>
</evidence>
<evidence type="ECO:0000256" key="1">
    <source>
        <dbReference type="ARBA" id="ARBA00004123"/>
    </source>
</evidence>
<keyword evidence="2" id="KW-0479">Metal-binding</keyword>
<accession>A0A9P4U1N2</accession>
<keyword evidence="4" id="KW-0238">DNA-binding</keyword>
<name>A0A9P4U1N2_9PEZI</name>
<comment type="subcellular location">
    <subcellularLocation>
        <location evidence="1">Nucleus</location>
    </subcellularLocation>
</comment>
<dbReference type="GO" id="GO:0046872">
    <property type="term" value="F:metal ion binding"/>
    <property type="evidence" value="ECO:0007669"/>
    <property type="project" value="UniProtKB-KW"/>
</dbReference>
<evidence type="ECO:0000259" key="7">
    <source>
        <dbReference type="Pfam" id="PF01230"/>
    </source>
</evidence>
<dbReference type="GO" id="GO:0000012">
    <property type="term" value="P:single strand break repair"/>
    <property type="evidence" value="ECO:0007669"/>
    <property type="project" value="TreeGrafter"/>
</dbReference>
<evidence type="ECO:0000313" key="10">
    <source>
        <dbReference type="Proteomes" id="UP000800235"/>
    </source>
</evidence>
<feature type="domain" description="Aprataxin C2HE/C2H2/C2HC zinc finger" evidence="8">
    <location>
        <begin position="221"/>
        <end position="276"/>
    </location>
</feature>
<comment type="caution">
    <text evidence="9">The sequence shown here is derived from an EMBL/GenBank/DDBJ whole genome shotgun (WGS) entry which is preliminary data.</text>
</comment>
<evidence type="ECO:0000256" key="3">
    <source>
        <dbReference type="ARBA" id="ARBA00022833"/>
    </source>
</evidence>
<reference evidence="9" key="1">
    <citation type="journal article" date="2020" name="Stud. Mycol.">
        <title>101 Dothideomycetes genomes: a test case for predicting lifestyles and emergence of pathogens.</title>
        <authorList>
            <person name="Haridas S."/>
            <person name="Albert R."/>
            <person name="Binder M."/>
            <person name="Bloem J."/>
            <person name="Labutti K."/>
            <person name="Salamov A."/>
            <person name="Andreopoulos B."/>
            <person name="Baker S."/>
            <person name="Barry K."/>
            <person name="Bills G."/>
            <person name="Bluhm B."/>
            <person name="Cannon C."/>
            <person name="Castanera R."/>
            <person name="Culley D."/>
            <person name="Daum C."/>
            <person name="Ezra D."/>
            <person name="Gonzalez J."/>
            <person name="Henrissat B."/>
            <person name="Kuo A."/>
            <person name="Liang C."/>
            <person name="Lipzen A."/>
            <person name="Lutzoni F."/>
            <person name="Magnuson J."/>
            <person name="Mondo S."/>
            <person name="Nolan M."/>
            <person name="Ohm R."/>
            <person name="Pangilinan J."/>
            <person name="Park H.-J."/>
            <person name="Ramirez L."/>
            <person name="Alfaro M."/>
            <person name="Sun H."/>
            <person name="Tritt A."/>
            <person name="Yoshinaga Y."/>
            <person name="Zwiers L.-H."/>
            <person name="Turgeon B."/>
            <person name="Goodwin S."/>
            <person name="Spatafora J."/>
            <person name="Crous P."/>
            <person name="Grigoriev I."/>
        </authorList>
    </citation>
    <scope>NUCLEOTIDE SEQUENCE</scope>
    <source>
        <strain evidence="9">CBS 130266</strain>
    </source>
</reference>
<gene>
    <name evidence="9" type="ORF">EJ08DRAFT_731173</name>
</gene>
<keyword evidence="5" id="KW-0539">Nucleus</keyword>
<dbReference type="SUPFAM" id="SSF54197">
    <property type="entry name" value="HIT-like"/>
    <property type="match status" value="1"/>
</dbReference>
<dbReference type="GO" id="GO:0003725">
    <property type="term" value="F:double-stranded RNA binding"/>
    <property type="evidence" value="ECO:0007669"/>
    <property type="project" value="TreeGrafter"/>
</dbReference>
<dbReference type="AlphaFoldDB" id="A0A9P4U1N2"/>
<feature type="domain" description="HIT" evidence="7">
    <location>
        <begin position="78"/>
        <end position="204"/>
    </location>
</feature>
<dbReference type="Pfam" id="PF16278">
    <property type="entry name" value="zf-C2HE"/>
    <property type="match status" value="1"/>
</dbReference>
<dbReference type="Pfam" id="PF01230">
    <property type="entry name" value="HIT"/>
    <property type="match status" value="1"/>
</dbReference>
<dbReference type="InterPro" id="IPR032566">
    <property type="entry name" value="Znf-C2HE"/>
</dbReference>
<evidence type="ECO:0000256" key="5">
    <source>
        <dbReference type="ARBA" id="ARBA00023242"/>
    </source>
</evidence>
<keyword evidence="10" id="KW-1185">Reference proteome</keyword>
<dbReference type="PANTHER" id="PTHR12486:SF4">
    <property type="entry name" value="APRATAXIN"/>
    <property type="match status" value="1"/>
</dbReference>
<organism evidence="9 10">
    <name type="scientific">Tothia fuscella</name>
    <dbReference type="NCBI Taxonomy" id="1048955"/>
    <lineage>
        <taxon>Eukaryota</taxon>
        <taxon>Fungi</taxon>
        <taxon>Dikarya</taxon>
        <taxon>Ascomycota</taxon>
        <taxon>Pezizomycotina</taxon>
        <taxon>Dothideomycetes</taxon>
        <taxon>Pleosporomycetidae</taxon>
        <taxon>Venturiales</taxon>
        <taxon>Cylindrosympodiaceae</taxon>
        <taxon>Tothia</taxon>
    </lineage>
</organism>